<evidence type="ECO:0000313" key="5">
    <source>
        <dbReference type="Proteomes" id="UP000215914"/>
    </source>
</evidence>
<dbReference type="Pfam" id="PF00656">
    <property type="entry name" value="Peptidase_C14"/>
    <property type="match status" value="1"/>
</dbReference>
<evidence type="ECO:0000256" key="1">
    <source>
        <dbReference type="ARBA" id="ARBA00009005"/>
    </source>
</evidence>
<dbReference type="InterPro" id="IPR011600">
    <property type="entry name" value="Pept_C14_caspase"/>
</dbReference>
<gene>
    <name evidence="4" type="ORF">HanXRQr2_Chr09g0383891</name>
</gene>
<comment type="caution">
    <text evidence="4">The sequence shown here is derived from an EMBL/GenBank/DDBJ whole genome shotgun (WGS) entry which is preliminary data.</text>
</comment>
<dbReference type="GO" id="GO:0006508">
    <property type="term" value="P:proteolysis"/>
    <property type="evidence" value="ECO:0007669"/>
    <property type="project" value="InterPro"/>
</dbReference>
<dbReference type="Gene3D" id="3.40.50.12660">
    <property type="match status" value="1"/>
</dbReference>
<dbReference type="GO" id="GO:0004197">
    <property type="term" value="F:cysteine-type endopeptidase activity"/>
    <property type="evidence" value="ECO:0007669"/>
    <property type="project" value="InterPro"/>
</dbReference>
<comment type="similarity">
    <text evidence="1">Belongs to the peptidase C14B family.</text>
</comment>
<evidence type="ECO:0000259" key="2">
    <source>
        <dbReference type="Pfam" id="PF00656"/>
    </source>
</evidence>
<keyword evidence="5" id="KW-1185">Reference proteome</keyword>
<name>A0A9K3N8N7_HELAN</name>
<proteinExistence type="inferred from homology"/>
<sequence>MLMLTDCSSCRTPLQLPSGASSVRCTVCRAVTPVALAPAPAPSPDNGLLSFGQTPSVSGRKRAVICGVSYKGTKFELNGSINDANCMKYLLVNTFKFPESSILMLTGKIYANFYFTSQALHFYKN</sequence>
<accession>A0A9K3N8N7</accession>
<evidence type="ECO:0000313" key="4">
    <source>
        <dbReference type="EMBL" id="KAF5790493.1"/>
    </source>
</evidence>
<reference evidence="4" key="1">
    <citation type="journal article" date="2017" name="Nature">
        <title>The sunflower genome provides insights into oil metabolism, flowering and Asterid evolution.</title>
        <authorList>
            <person name="Badouin H."/>
            <person name="Gouzy J."/>
            <person name="Grassa C.J."/>
            <person name="Murat F."/>
            <person name="Staton S.E."/>
            <person name="Cottret L."/>
            <person name="Lelandais-Briere C."/>
            <person name="Owens G.L."/>
            <person name="Carrere S."/>
            <person name="Mayjonade B."/>
            <person name="Legrand L."/>
            <person name="Gill N."/>
            <person name="Kane N.C."/>
            <person name="Bowers J.E."/>
            <person name="Hubner S."/>
            <person name="Bellec A."/>
            <person name="Berard A."/>
            <person name="Berges H."/>
            <person name="Blanchet N."/>
            <person name="Boniface M.C."/>
            <person name="Brunel D."/>
            <person name="Catrice O."/>
            <person name="Chaidir N."/>
            <person name="Claudel C."/>
            <person name="Donnadieu C."/>
            <person name="Faraut T."/>
            <person name="Fievet G."/>
            <person name="Helmstetter N."/>
            <person name="King M."/>
            <person name="Knapp S.J."/>
            <person name="Lai Z."/>
            <person name="Le Paslier M.C."/>
            <person name="Lippi Y."/>
            <person name="Lorenzon L."/>
            <person name="Mandel J.R."/>
            <person name="Marage G."/>
            <person name="Marchand G."/>
            <person name="Marquand E."/>
            <person name="Bret-Mestries E."/>
            <person name="Morien E."/>
            <person name="Nambeesan S."/>
            <person name="Nguyen T."/>
            <person name="Pegot-Espagnet P."/>
            <person name="Pouilly N."/>
            <person name="Raftis F."/>
            <person name="Sallet E."/>
            <person name="Schiex T."/>
            <person name="Thomas J."/>
            <person name="Vandecasteele C."/>
            <person name="Vares D."/>
            <person name="Vear F."/>
            <person name="Vautrin S."/>
            <person name="Crespi M."/>
            <person name="Mangin B."/>
            <person name="Burke J.M."/>
            <person name="Salse J."/>
            <person name="Munos S."/>
            <person name="Vincourt P."/>
            <person name="Rieseberg L.H."/>
            <person name="Langlade N.B."/>
        </authorList>
    </citation>
    <scope>NUCLEOTIDE SEQUENCE</scope>
    <source>
        <tissue evidence="4">Leaves</tissue>
    </source>
</reference>
<dbReference type="Pfam" id="PF06943">
    <property type="entry name" value="zf-LSD1"/>
    <property type="match status" value="1"/>
</dbReference>
<dbReference type="EMBL" id="MNCJ02000324">
    <property type="protein sequence ID" value="KAF5790493.1"/>
    <property type="molecule type" value="Genomic_DNA"/>
</dbReference>
<dbReference type="PANTHER" id="PTHR48104:SF32">
    <property type="entry name" value="METACASPASE-1-LIKE"/>
    <property type="match status" value="1"/>
</dbReference>
<evidence type="ECO:0000259" key="3">
    <source>
        <dbReference type="Pfam" id="PF06943"/>
    </source>
</evidence>
<dbReference type="Proteomes" id="UP000215914">
    <property type="component" value="Unassembled WGS sequence"/>
</dbReference>
<dbReference type="AlphaFoldDB" id="A0A9K3N8N7"/>
<organism evidence="4 5">
    <name type="scientific">Helianthus annuus</name>
    <name type="common">Common sunflower</name>
    <dbReference type="NCBI Taxonomy" id="4232"/>
    <lineage>
        <taxon>Eukaryota</taxon>
        <taxon>Viridiplantae</taxon>
        <taxon>Streptophyta</taxon>
        <taxon>Embryophyta</taxon>
        <taxon>Tracheophyta</taxon>
        <taxon>Spermatophyta</taxon>
        <taxon>Magnoliopsida</taxon>
        <taxon>eudicotyledons</taxon>
        <taxon>Gunneridae</taxon>
        <taxon>Pentapetalae</taxon>
        <taxon>asterids</taxon>
        <taxon>campanulids</taxon>
        <taxon>Asterales</taxon>
        <taxon>Asteraceae</taxon>
        <taxon>Asteroideae</taxon>
        <taxon>Heliantheae alliance</taxon>
        <taxon>Heliantheae</taxon>
        <taxon>Helianthus</taxon>
    </lineage>
</organism>
<feature type="domain" description="Zinc finger LSD1-type" evidence="3">
    <location>
        <begin position="7"/>
        <end position="31"/>
    </location>
</feature>
<dbReference type="Gramene" id="mRNA:HanXRQr2_Chr09g0383891">
    <property type="protein sequence ID" value="CDS:HanXRQr2_Chr09g0383891.1"/>
    <property type="gene ID" value="HanXRQr2_Chr09g0383891"/>
</dbReference>
<protein>
    <submittedName>
        <fullName evidence="4">Transcription factor Znf-LSD family</fullName>
    </submittedName>
</protein>
<dbReference type="InterPro" id="IPR005735">
    <property type="entry name" value="Znf_LSD1"/>
</dbReference>
<dbReference type="PANTHER" id="PTHR48104">
    <property type="entry name" value="METACASPASE-4"/>
    <property type="match status" value="1"/>
</dbReference>
<dbReference type="InterPro" id="IPR050452">
    <property type="entry name" value="Metacaspase"/>
</dbReference>
<reference evidence="4" key="2">
    <citation type="submission" date="2020-06" db="EMBL/GenBank/DDBJ databases">
        <title>Helianthus annuus Genome sequencing and assembly Release 2.</title>
        <authorList>
            <person name="Gouzy J."/>
            <person name="Langlade N."/>
            <person name="Munos S."/>
        </authorList>
    </citation>
    <scope>NUCLEOTIDE SEQUENCE</scope>
    <source>
        <tissue evidence="4">Leaves</tissue>
    </source>
</reference>
<feature type="domain" description="Peptidase C14 caspase" evidence="2">
    <location>
        <begin position="60"/>
        <end position="106"/>
    </location>
</feature>
<dbReference type="NCBIfam" id="TIGR01053">
    <property type="entry name" value="LSD1"/>
    <property type="match status" value="1"/>
</dbReference>